<keyword evidence="1" id="KW-1133">Transmembrane helix</keyword>
<name>A0A2X2VDL6_CHRJE</name>
<accession>A0A2X2VDL6</accession>
<keyword evidence="1" id="KW-0472">Membrane</keyword>
<gene>
    <name evidence="3" type="ORF">NCTC13492_00316</name>
    <name evidence="2" type="ORF">SAMN05421542_1735</name>
</gene>
<protein>
    <recommendedName>
        <fullName evidence="6">Redox-active disulfide protein 2</fullName>
    </recommendedName>
</protein>
<evidence type="ECO:0000313" key="4">
    <source>
        <dbReference type="Proteomes" id="UP000199426"/>
    </source>
</evidence>
<evidence type="ECO:0000313" key="2">
    <source>
        <dbReference type="EMBL" id="SDI68714.1"/>
    </source>
</evidence>
<feature type="transmembrane region" description="Helical" evidence="1">
    <location>
        <begin position="51"/>
        <end position="73"/>
    </location>
</feature>
<evidence type="ECO:0008006" key="6">
    <source>
        <dbReference type="Google" id="ProtNLM"/>
    </source>
</evidence>
<proteinExistence type="predicted"/>
<dbReference type="Proteomes" id="UP000251670">
    <property type="component" value="Unassembled WGS sequence"/>
</dbReference>
<keyword evidence="4" id="KW-1185">Reference proteome</keyword>
<reference evidence="3 5" key="2">
    <citation type="submission" date="2018-06" db="EMBL/GenBank/DDBJ databases">
        <authorList>
            <consortium name="Pathogen Informatics"/>
            <person name="Doyle S."/>
        </authorList>
    </citation>
    <scope>NUCLEOTIDE SEQUENCE [LARGE SCALE GENOMIC DNA]</scope>
    <source>
        <strain evidence="3 5">NCTC13492</strain>
    </source>
</reference>
<dbReference type="OrthoDB" id="771226at2"/>
<dbReference type="EMBL" id="FNEG01000002">
    <property type="protein sequence ID" value="SDI68714.1"/>
    <property type="molecule type" value="Genomic_DNA"/>
</dbReference>
<feature type="transmembrane region" description="Helical" evidence="1">
    <location>
        <begin position="21"/>
        <end position="45"/>
    </location>
</feature>
<reference evidence="2 4" key="1">
    <citation type="submission" date="2016-10" db="EMBL/GenBank/DDBJ databases">
        <authorList>
            <person name="Varghese N."/>
            <person name="Submissions S."/>
        </authorList>
    </citation>
    <scope>NUCLEOTIDE SEQUENCE [LARGE SCALE GENOMIC DNA]</scope>
    <source>
        <strain evidence="2 4">DSM 19299</strain>
    </source>
</reference>
<keyword evidence="1" id="KW-0812">Transmembrane</keyword>
<dbReference type="EMBL" id="UAWB01000001">
    <property type="protein sequence ID" value="SQB26638.1"/>
    <property type="molecule type" value="Genomic_DNA"/>
</dbReference>
<evidence type="ECO:0000256" key="1">
    <source>
        <dbReference type="SAM" id="Phobius"/>
    </source>
</evidence>
<evidence type="ECO:0000313" key="3">
    <source>
        <dbReference type="EMBL" id="SQB26638.1"/>
    </source>
</evidence>
<evidence type="ECO:0000313" key="5">
    <source>
        <dbReference type="Proteomes" id="UP000251670"/>
    </source>
</evidence>
<organism evidence="3 5">
    <name type="scientific">Chryseobacterium jejuense</name>
    <dbReference type="NCBI Taxonomy" id="445960"/>
    <lineage>
        <taxon>Bacteria</taxon>
        <taxon>Pseudomonadati</taxon>
        <taxon>Bacteroidota</taxon>
        <taxon>Flavobacteriia</taxon>
        <taxon>Flavobacteriales</taxon>
        <taxon>Weeksellaceae</taxon>
        <taxon>Chryseobacterium group</taxon>
        <taxon>Chryseobacterium</taxon>
    </lineage>
</organism>
<dbReference type="RefSeq" id="WP_139166091.1">
    <property type="nucleotide sequence ID" value="NZ_FNEG01000002.1"/>
</dbReference>
<dbReference type="Proteomes" id="UP000199426">
    <property type="component" value="Unassembled WGS sequence"/>
</dbReference>
<dbReference type="STRING" id="445960.SAMN05421542_1735"/>
<sequence length="85" mass="9423">MNKNIYESLTNEELIKKRNTLKGVSIGFGVVFLLGIIAFIALLSIKGAKGFPFVAFTPFIVMPVTMLPLLINLKLANKEIKSRNL</sequence>
<dbReference type="AlphaFoldDB" id="A0A2X2VDL6"/>